<organism evidence="2 3">
    <name type="scientific">Olea europaea subsp. europaea</name>
    <dbReference type="NCBI Taxonomy" id="158383"/>
    <lineage>
        <taxon>Eukaryota</taxon>
        <taxon>Viridiplantae</taxon>
        <taxon>Streptophyta</taxon>
        <taxon>Embryophyta</taxon>
        <taxon>Tracheophyta</taxon>
        <taxon>Spermatophyta</taxon>
        <taxon>Magnoliopsida</taxon>
        <taxon>eudicotyledons</taxon>
        <taxon>Gunneridae</taxon>
        <taxon>Pentapetalae</taxon>
        <taxon>asterids</taxon>
        <taxon>lamiids</taxon>
        <taxon>Lamiales</taxon>
        <taxon>Oleaceae</taxon>
        <taxon>Oleeae</taxon>
        <taxon>Olea</taxon>
    </lineage>
</organism>
<evidence type="ECO:0000256" key="1">
    <source>
        <dbReference type="SAM" id="MobiDB-lite"/>
    </source>
</evidence>
<dbReference type="OrthoDB" id="444540at2759"/>
<name>A0A8S0RE66_OLEEU</name>
<evidence type="ECO:0000313" key="2">
    <source>
        <dbReference type="EMBL" id="CAA2977517.1"/>
    </source>
</evidence>
<feature type="region of interest" description="Disordered" evidence="1">
    <location>
        <begin position="1"/>
        <end position="61"/>
    </location>
</feature>
<dbReference type="Gramene" id="OE9A120941T1">
    <property type="protein sequence ID" value="OE9A120941C1"/>
    <property type="gene ID" value="OE9A120941"/>
</dbReference>
<reference evidence="2 3" key="1">
    <citation type="submission" date="2019-12" db="EMBL/GenBank/DDBJ databases">
        <authorList>
            <person name="Alioto T."/>
            <person name="Alioto T."/>
            <person name="Gomez Garrido J."/>
        </authorList>
    </citation>
    <scope>NUCLEOTIDE SEQUENCE [LARGE SCALE GENOMIC DNA]</scope>
</reference>
<keyword evidence="3" id="KW-1185">Reference proteome</keyword>
<comment type="caution">
    <text evidence="2">The sequence shown here is derived from an EMBL/GenBank/DDBJ whole genome shotgun (WGS) entry which is preliminary data.</text>
</comment>
<evidence type="ECO:0000313" key="3">
    <source>
        <dbReference type="Proteomes" id="UP000594638"/>
    </source>
</evidence>
<feature type="compositionally biased region" description="Basic and acidic residues" evidence="1">
    <location>
        <begin position="51"/>
        <end position="61"/>
    </location>
</feature>
<proteinExistence type="predicted"/>
<gene>
    <name evidence="2" type="ORF">OLEA9_A120941</name>
</gene>
<accession>A0A8S0RE66</accession>
<dbReference type="Proteomes" id="UP000594638">
    <property type="component" value="Unassembled WGS sequence"/>
</dbReference>
<dbReference type="AlphaFoldDB" id="A0A8S0RE66"/>
<feature type="compositionally biased region" description="Basic and acidic residues" evidence="1">
    <location>
        <begin position="27"/>
        <end position="37"/>
    </location>
</feature>
<sequence>MAMSYMTEVRWKGPSVDGDSISRKRKSTDTTDPHTLDSEGQPSNNATNVEKSVDSKGKGKVDSMGEVEFPCSLEHPSFNLGLGFTQPSQLEAMTSKEAQVHVDSIISNVLKEMESPEQEGVVAEYFDHMSHKSLHNSHTVFTHVWFKDDAIVVVTDERLIDDITSARIPLSTS</sequence>
<dbReference type="EMBL" id="CACTIH010003610">
    <property type="protein sequence ID" value="CAA2977517.1"/>
    <property type="molecule type" value="Genomic_DNA"/>
</dbReference>
<protein>
    <submittedName>
        <fullName evidence="2">Uncharacterized protein</fullName>
    </submittedName>
</protein>
<feature type="compositionally biased region" description="Polar residues" evidence="1">
    <location>
        <begin position="38"/>
        <end position="50"/>
    </location>
</feature>